<evidence type="ECO:0000313" key="3">
    <source>
        <dbReference type="Proteomes" id="UP000886595"/>
    </source>
</evidence>
<keyword evidence="3" id="KW-1185">Reference proteome</keyword>
<dbReference type="PANTHER" id="PTHR35737:SF1">
    <property type="entry name" value="CRYPTIC LOCI REGULATOR"/>
    <property type="match status" value="1"/>
</dbReference>
<accession>A0A8X7VSI2</accession>
<dbReference type="Proteomes" id="UP000886595">
    <property type="component" value="Unassembled WGS sequence"/>
</dbReference>
<organism evidence="2 3">
    <name type="scientific">Brassica carinata</name>
    <name type="common">Ethiopian mustard</name>
    <name type="synonym">Abyssinian cabbage</name>
    <dbReference type="NCBI Taxonomy" id="52824"/>
    <lineage>
        <taxon>Eukaryota</taxon>
        <taxon>Viridiplantae</taxon>
        <taxon>Streptophyta</taxon>
        <taxon>Embryophyta</taxon>
        <taxon>Tracheophyta</taxon>
        <taxon>Spermatophyta</taxon>
        <taxon>Magnoliopsida</taxon>
        <taxon>eudicotyledons</taxon>
        <taxon>Gunneridae</taxon>
        <taxon>Pentapetalae</taxon>
        <taxon>rosids</taxon>
        <taxon>malvids</taxon>
        <taxon>Brassicales</taxon>
        <taxon>Brassicaceae</taxon>
        <taxon>Brassiceae</taxon>
        <taxon>Brassica</taxon>
    </lineage>
</organism>
<dbReference type="EMBL" id="JAAMPC010000004">
    <property type="protein sequence ID" value="KAG2316318.1"/>
    <property type="molecule type" value="Genomic_DNA"/>
</dbReference>
<proteinExistence type="predicted"/>
<reference evidence="2 3" key="1">
    <citation type="submission" date="2020-02" db="EMBL/GenBank/DDBJ databases">
        <authorList>
            <person name="Ma Q."/>
            <person name="Huang Y."/>
            <person name="Song X."/>
            <person name="Pei D."/>
        </authorList>
    </citation>
    <scope>NUCLEOTIDE SEQUENCE [LARGE SCALE GENOMIC DNA]</scope>
    <source>
        <strain evidence="2">Sxm20200214</strain>
        <tissue evidence="2">Leaf</tissue>
    </source>
</reference>
<dbReference type="PANTHER" id="PTHR35737">
    <property type="entry name" value="CRYPTIC LOCI REGULATOR"/>
    <property type="match status" value="1"/>
</dbReference>
<dbReference type="AlphaFoldDB" id="A0A8X7VSI2"/>
<feature type="region of interest" description="Disordered" evidence="1">
    <location>
        <begin position="20"/>
        <end position="40"/>
    </location>
</feature>
<sequence length="179" mass="20470">MERDGDWELCNDDGFVYKRDKRGRISDPGETSNPVVPGLDPAAEERNRRIRKKRTLVNLKRRYQREIQQWEILSNSFNAMQEKAGGRFQTTQGEDRLNANEATSFHDSRAREDGSSASILDELLSMAEAQEVIINDVSNLCEVAENIIRVEEEETKQSLFDLDVWRSSPTNLMSSLCAD</sequence>
<evidence type="ECO:0000256" key="1">
    <source>
        <dbReference type="SAM" id="MobiDB-lite"/>
    </source>
</evidence>
<name>A0A8X7VSI2_BRACI</name>
<dbReference type="OrthoDB" id="1930051at2759"/>
<gene>
    <name evidence="2" type="ORF">Bca52824_019440</name>
</gene>
<protein>
    <submittedName>
        <fullName evidence="2">Uncharacterized protein</fullName>
    </submittedName>
</protein>
<comment type="caution">
    <text evidence="2">The sequence shown here is derived from an EMBL/GenBank/DDBJ whole genome shotgun (WGS) entry which is preliminary data.</text>
</comment>
<evidence type="ECO:0000313" key="2">
    <source>
        <dbReference type="EMBL" id="KAG2316318.1"/>
    </source>
</evidence>